<keyword evidence="1" id="KW-1133">Transmembrane helix</keyword>
<dbReference type="Gene3D" id="2.30.40.10">
    <property type="entry name" value="Urease, subunit C, domain 1"/>
    <property type="match status" value="1"/>
</dbReference>
<evidence type="ECO:0000259" key="2">
    <source>
        <dbReference type="Pfam" id="PF01979"/>
    </source>
</evidence>
<name>A0A395IYU4_9HELO</name>
<organism evidence="3 4">
    <name type="scientific">Monilinia fructigena</name>
    <dbReference type="NCBI Taxonomy" id="38457"/>
    <lineage>
        <taxon>Eukaryota</taxon>
        <taxon>Fungi</taxon>
        <taxon>Dikarya</taxon>
        <taxon>Ascomycota</taxon>
        <taxon>Pezizomycotina</taxon>
        <taxon>Leotiomycetes</taxon>
        <taxon>Helotiales</taxon>
        <taxon>Sclerotiniaceae</taxon>
        <taxon>Monilinia</taxon>
    </lineage>
</organism>
<dbReference type="GO" id="GO:0004038">
    <property type="term" value="F:allantoinase activity"/>
    <property type="evidence" value="ECO:0007669"/>
    <property type="project" value="TreeGrafter"/>
</dbReference>
<protein>
    <recommendedName>
        <fullName evidence="2">Amidohydrolase-related domain-containing protein</fullName>
    </recommendedName>
</protein>
<dbReference type="InterPro" id="IPR011059">
    <property type="entry name" value="Metal-dep_hydrolase_composite"/>
</dbReference>
<keyword evidence="1" id="KW-0812">Transmembrane</keyword>
<dbReference type="InterPro" id="IPR006680">
    <property type="entry name" value="Amidohydro-rel"/>
</dbReference>
<dbReference type="InterPro" id="IPR032466">
    <property type="entry name" value="Metal_Hydrolase"/>
</dbReference>
<dbReference type="SUPFAM" id="SSF51338">
    <property type="entry name" value="Composite domain of metallo-dependent hydrolases"/>
    <property type="match status" value="1"/>
</dbReference>
<dbReference type="GO" id="GO:0006145">
    <property type="term" value="P:purine nucleobase catabolic process"/>
    <property type="evidence" value="ECO:0007669"/>
    <property type="project" value="TreeGrafter"/>
</dbReference>
<feature type="transmembrane region" description="Helical" evidence="1">
    <location>
        <begin position="24"/>
        <end position="48"/>
    </location>
</feature>
<keyword evidence="1" id="KW-0472">Membrane</keyword>
<accession>A0A395IYU4</accession>
<reference evidence="3 4" key="1">
    <citation type="submission" date="2018-06" db="EMBL/GenBank/DDBJ databases">
        <title>Genome Sequence of the Brown Rot Fungal Pathogen Monilinia fructigena.</title>
        <authorList>
            <person name="Landi L."/>
            <person name="De Miccolis Angelini R.M."/>
            <person name="Pollastro S."/>
            <person name="Abate D."/>
            <person name="Faretra F."/>
            <person name="Romanazzi G."/>
        </authorList>
    </citation>
    <scope>NUCLEOTIDE SEQUENCE [LARGE SCALE GENOMIC DNA]</scope>
    <source>
        <strain evidence="3 4">Mfrg269</strain>
    </source>
</reference>
<dbReference type="EMBL" id="QKRW01000011">
    <property type="protein sequence ID" value="RAL65034.1"/>
    <property type="molecule type" value="Genomic_DNA"/>
</dbReference>
<dbReference type="AlphaFoldDB" id="A0A395IYU4"/>
<feature type="domain" description="Amidohydrolase-related" evidence="2">
    <location>
        <begin position="377"/>
        <end position="467"/>
    </location>
</feature>
<dbReference type="SUPFAM" id="SSF51556">
    <property type="entry name" value="Metallo-dependent hydrolases"/>
    <property type="match status" value="1"/>
</dbReference>
<evidence type="ECO:0000313" key="4">
    <source>
        <dbReference type="Proteomes" id="UP000249056"/>
    </source>
</evidence>
<dbReference type="Proteomes" id="UP000249056">
    <property type="component" value="Unassembled WGS sequence"/>
</dbReference>
<dbReference type="GO" id="GO:0005737">
    <property type="term" value="C:cytoplasm"/>
    <property type="evidence" value="ECO:0007669"/>
    <property type="project" value="TreeGrafter"/>
</dbReference>
<dbReference type="Pfam" id="PF01979">
    <property type="entry name" value="Amidohydro_1"/>
    <property type="match status" value="1"/>
</dbReference>
<keyword evidence="4" id="KW-1185">Reference proteome</keyword>
<evidence type="ECO:0000313" key="3">
    <source>
        <dbReference type="EMBL" id="RAL65034.1"/>
    </source>
</evidence>
<gene>
    <name evidence="3" type="ORF">DID88_001142</name>
</gene>
<comment type="caution">
    <text evidence="3">The sequence shown here is derived from an EMBL/GenBank/DDBJ whole genome shotgun (WGS) entry which is preliminary data.</text>
</comment>
<dbReference type="Gene3D" id="3.20.20.140">
    <property type="entry name" value="Metal-dependent hydrolases"/>
    <property type="match status" value="3"/>
</dbReference>
<dbReference type="OrthoDB" id="10258955at2759"/>
<proteinExistence type="predicted"/>
<evidence type="ECO:0000256" key="1">
    <source>
        <dbReference type="SAM" id="Phobius"/>
    </source>
</evidence>
<sequence>MYKSKAMTGNNDSNLIHRVTRIRFPLSVILLIAAVLALQLIILPRYVYQVSPASTKLSDHYISQIDSGLEKCLDLHSLPREYSLSDITSRKNPRWDPISGQNQTTVLKNATLFDGKAFLGDFVDITLENGLIKSVSSATRSTNHDSNVQTIDLKGKYVTPGLVDMHSHHLVHSWPQLSITSDENEYYLGPITPFVRALDQLKTDDKATAIIASGGVTTSLLLPGSGNIIGDMNILEGAMRGCFGNRWQEGRSLSKSKDSWCLSAAAVRESRDSATISSFMKDGGLPEDLELESTVALLRGKVGVNVHCYETEDIEDMLRHSKEFGFRIQAFHHALSAWKVPELIKSSGENITIAIFSEFGFYKKEAYDSNLWAGSILAEHGLPVAYKSDHVMETNNAKYLIFQAATAHAFNLSESLALQSVTSIPAKSLGIDYRVGYVRPGYDADIVVWDSHPLLAGATPLQVYIDGKSTLDPIKVAENTARSSTEELVLVKPKQRIYHTNISKEITCSRLNNSGQNIIVNGIKRSYLMPHQDISSVTSNLTMVINNGKVICLDSEKRCGTLFTEDSAIIELQDGSVLPGLTSYSPGLGLAEISGAPETSDGSVGKSKTLLEPENIVHAKYGVHLDGVGFSRARLGGVTKVVTAPISGSFFSGVSAGIKTSGKHTILDGGIFQDDVALHFSVGQSAKQFESIPTVSSAIAKLQQILINNIGKDNIYGTVANGTFPLVVHVDNEYDILQLIKLKNDHSLPLKLVLSGGAGAHLVADEIAKSKTPLILTRNRGAPDTYEKRNALSGPPLTRSPAAVLTDAGVLFALTVLGEGSDSHVHNLAVEAGWAAKYSSLGKHEAVDLVSRNIEKILDLDVVEETRDFVVWEGDPLQLGASVVFSVEGGNIGTCWPTSN</sequence>
<dbReference type="PANTHER" id="PTHR43668:SF5">
    <property type="entry name" value="AMIDOHYDROLASE 3 DOMAIN-CONTAINING PROTEIN"/>
    <property type="match status" value="1"/>
</dbReference>
<dbReference type="PANTHER" id="PTHR43668">
    <property type="entry name" value="ALLANTOINASE"/>
    <property type="match status" value="1"/>
</dbReference>
<dbReference type="InterPro" id="IPR050138">
    <property type="entry name" value="DHOase/Allantoinase_Hydrolase"/>
</dbReference>